<sequence length="33" mass="3585">MTGQAPVRMVFFSFVVGWACRPACIPLFLIGVA</sequence>
<evidence type="ECO:0000313" key="3">
    <source>
        <dbReference type="Proteomes" id="UP000068250"/>
    </source>
</evidence>
<evidence type="ECO:0000256" key="1">
    <source>
        <dbReference type="SAM" id="Phobius"/>
    </source>
</evidence>
<dbReference type="EMBL" id="LN609302">
    <property type="protein sequence ID" value="CEF55132.1"/>
    <property type="molecule type" value="Genomic_DNA"/>
</dbReference>
<keyword evidence="1" id="KW-1133">Transmembrane helix</keyword>
<reference evidence="3" key="1">
    <citation type="submission" date="2014-09" db="EMBL/GenBank/DDBJ databases">
        <authorList>
            <person name="Illeghems K.G."/>
        </authorList>
    </citation>
    <scope>NUCLEOTIDE SEQUENCE [LARGE SCALE GENOMIC DNA]</scope>
    <source>
        <strain evidence="3">LMG 23848T</strain>
    </source>
</reference>
<dbReference type="AlphaFoldDB" id="A0A0U5F2R1"/>
<accession>A0A0U5F2R1</accession>
<gene>
    <name evidence="2" type="ORF">AGA_1167</name>
</gene>
<dbReference type="Proteomes" id="UP000068250">
    <property type="component" value="Chromosome I"/>
</dbReference>
<feature type="transmembrane region" description="Helical" evidence="1">
    <location>
        <begin position="12"/>
        <end position="32"/>
    </location>
</feature>
<evidence type="ECO:0000313" key="2">
    <source>
        <dbReference type="EMBL" id="CEF55132.1"/>
    </source>
</evidence>
<proteinExistence type="predicted"/>
<organism evidence="2 3">
    <name type="scientific">Acetobacter ghanensis</name>
    <dbReference type="NCBI Taxonomy" id="431306"/>
    <lineage>
        <taxon>Bacteria</taxon>
        <taxon>Pseudomonadati</taxon>
        <taxon>Pseudomonadota</taxon>
        <taxon>Alphaproteobacteria</taxon>
        <taxon>Acetobacterales</taxon>
        <taxon>Acetobacteraceae</taxon>
        <taxon>Acetobacter</taxon>
    </lineage>
</organism>
<name>A0A0U5F2R1_9PROT</name>
<keyword evidence="1" id="KW-0472">Membrane</keyword>
<keyword evidence="1" id="KW-0812">Transmembrane</keyword>
<dbReference type="PATRIC" id="fig|431306.5.peg.1186"/>
<protein>
    <submittedName>
        <fullName evidence="2">Uncharacterized protein</fullName>
    </submittedName>
</protein>